<evidence type="ECO:0000313" key="3">
    <source>
        <dbReference type="Proteomes" id="UP001458880"/>
    </source>
</evidence>
<comment type="caution">
    <text evidence="2">The sequence shown here is derived from an EMBL/GenBank/DDBJ whole genome shotgun (WGS) entry which is preliminary data.</text>
</comment>
<organism evidence="2 3">
    <name type="scientific">Popillia japonica</name>
    <name type="common">Japanese beetle</name>
    <dbReference type="NCBI Taxonomy" id="7064"/>
    <lineage>
        <taxon>Eukaryota</taxon>
        <taxon>Metazoa</taxon>
        <taxon>Ecdysozoa</taxon>
        <taxon>Arthropoda</taxon>
        <taxon>Hexapoda</taxon>
        <taxon>Insecta</taxon>
        <taxon>Pterygota</taxon>
        <taxon>Neoptera</taxon>
        <taxon>Endopterygota</taxon>
        <taxon>Coleoptera</taxon>
        <taxon>Polyphaga</taxon>
        <taxon>Scarabaeiformia</taxon>
        <taxon>Scarabaeidae</taxon>
        <taxon>Rutelinae</taxon>
        <taxon>Popillia</taxon>
    </lineage>
</organism>
<dbReference type="InterPro" id="IPR006616">
    <property type="entry name" value="DM9_repeat"/>
</dbReference>
<dbReference type="Proteomes" id="UP001458880">
    <property type="component" value="Unassembled WGS sequence"/>
</dbReference>
<keyword evidence="1" id="KW-0732">Signal</keyword>
<evidence type="ECO:0000256" key="1">
    <source>
        <dbReference type="SAM" id="SignalP"/>
    </source>
</evidence>
<evidence type="ECO:0000313" key="2">
    <source>
        <dbReference type="EMBL" id="KAK9711947.1"/>
    </source>
</evidence>
<dbReference type="AlphaFoldDB" id="A0AAW1K3V6"/>
<protein>
    <submittedName>
        <fullName evidence="2">Uncharacterized protein</fullName>
    </submittedName>
</protein>
<dbReference type="Pfam" id="PF11901">
    <property type="entry name" value="DM9"/>
    <property type="match status" value="1"/>
</dbReference>
<accession>A0AAW1K3V6</accession>
<name>A0AAW1K3V6_POPJA</name>
<dbReference type="EMBL" id="JASPKY010000270">
    <property type="protein sequence ID" value="KAK9711947.1"/>
    <property type="molecule type" value="Genomic_DNA"/>
</dbReference>
<dbReference type="SMART" id="SM00696">
    <property type="entry name" value="DM9"/>
    <property type="match status" value="1"/>
</dbReference>
<sequence length="178" mass="20648">MWVFTFAVVVAVSFTVTFGRDCTEIKDYYWRDYTPKWIPHDAIKGAEDRYIGQIYYMEKILPACINKEEAIAEWLGKRVITKQIKILCSPVPDKFYWENVNYNTTEDGSTAYLEKAVEGGYQDNFVVYIGRAYHEGEWKIGKVLPKHIPTGGLQVWDKAGQCAIITEFEILKYISFCQ</sequence>
<dbReference type="PANTHER" id="PTHR31649">
    <property type="entry name" value="AGAP009604-PA"/>
    <property type="match status" value="1"/>
</dbReference>
<keyword evidence="3" id="KW-1185">Reference proteome</keyword>
<dbReference type="PANTHER" id="PTHR31649:SF10">
    <property type="entry name" value="IP19903P-RELATED"/>
    <property type="match status" value="1"/>
</dbReference>
<proteinExistence type="predicted"/>
<gene>
    <name evidence="2" type="ORF">QE152_g25172</name>
</gene>
<feature type="signal peptide" evidence="1">
    <location>
        <begin position="1"/>
        <end position="19"/>
    </location>
</feature>
<feature type="chain" id="PRO_5043452513" evidence="1">
    <location>
        <begin position="20"/>
        <end position="178"/>
    </location>
</feature>
<reference evidence="2 3" key="1">
    <citation type="journal article" date="2024" name="BMC Genomics">
        <title>De novo assembly and annotation of Popillia japonica's genome with initial clues to its potential as an invasive pest.</title>
        <authorList>
            <person name="Cucini C."/>
            <person name="Boschi S."/>
            <person name="Funari R."/>
            <person name="Cardaioli E."/>
            <person name="Iannotti N."/>
            <person name="Marturano G."/>
            <person name="Paoli F."/>
            <person name="Bruttini M."/>
            <person name="Carapelli A."/>
            <person name="Frati F."/>
            <person name="Nardi F."/>
        </authorList>
    </citation>
    <scope>NUCLEOTIDE SEQUENCE [LARGE SCALE GENOMIC DNA]</scope>
    <source>
        <strain evidence="2">DMR45628</strain>
    </source>
</reference>